<reference evidence="9" key="1">
    <citation type="submission" date="2016-06" db="UniProtKB">
        <authorList>
            <consortium name="WormBaseParasite"/>
        </authorList>
    </citation>
    <scope>IDENTIFICATION</scope>
</reference>
<evidence type="ECO:0000256" key="3">
    <source>
        <dbReference type="ARBA" id="ARBA00022989"/>
    </source>
</evidence>
<organism evidence="9">
    <name type="scientific">Gongylonema pulchrum</name>
    <dbReference type="NCBI Taxonomy" id="637853"/>
    <lineage>
        <taxon>Eukaryota</taxon>
        <taxon>Metazoa</taxon>
        <taxon>Ecdysozoa</taxon>
        <taxon>Nematoda</taxon>
        <taxon>Chromadorea</taxon>
        <taxon>Rhabditida</taxon>
        <taxon>Spirurina</taxon>
        <taxon>Spiruromorpha</taxon>
        <taxon>Spiruroidea</taxon>
        <taxon>Gongylonematidae</taxon>
        <taxon>Gongylonema</taxon>
    </lineage>
</organism>
<feature type="transmembrane region" description="Helical" evidence="5">
    <location>
        <begin position="104"/>
        <end position="128"/>
    </location>
</feature>
<keyword evidence="4 5" id="KW-0472">Membrane</keyword>
<dbReference type="InterPro" id="IPR020846">
    <property type="entry name" value="MFS_dom"/>
</dbReference>
<dbReference type="InterPro" id="IPR050382">
    <property type="entry name" value="MFS_Na/Anion_cotransporter"/>
</dbReference>
<evidence type="ECO:0000256" key="5">
    <source>
        <dbReference type="SAM" id="Phobius"/>
    </source>
</evidence>
<dbReference type="WBParaSite" id="GPUH_0000309601-mRNA-1">
    <property type="protein sequence ID" value="GPUH_0000309601-mRNA-1"/>
    <property type="gene ID" value="GPUH_0000309601"/>
</dbReference>
<feature type="transmembrane region" description="Helical" evidence="5">
    <location>
        <begin position="45"/>
        <end position="64"/>
    </location>
</feature>
<proteinExistence type="predicted"/>
<sequence>MERGNFEAPPQLSHCFDSREMTLIFGQPINIIGSCACSQIGGRRLLYCVVLLWSISTLLIPFVAPSYHMLIFSRVVLGLGEGLGLPTMYHILAQTVRSSRRSAAFSYLSAAGAVGQTFAAAVRLLFFFKFSLNFDILHERYNY</sequence>
<accession>A0A183D300</accession>
<evidence type="ECO:0000256" key="2">
    <source>
        <dbReference type="ARBA" id="ARBA00022692"/>
    </source>
</evidence>
<dbReference type="SUPFAM" id="SSF103473">
    <property type="entry name" value="MFS general substrate transporter"/>
    <property type="match status" value="1"/>
</dbReference>
<evidence type="ECO:0000313" key="7">
    <source>
        <dbReference type="EMBL" id="VDK37783.1"/>
    </source>
</evidence>
<name>A0A183D300_9BILA</name>
<dbReference type="EMBL" id="UYRT01005042">
    <property type="protein sequence ID" value="VDK37783.1"/>
    <property type="molecule type" value="Genomic_DNA"/>
</dbReference>
<feature type="domain" description="Major facilitator superfamily (MFS) profile" evidence="6">
    <location>
        <begin position="1"/>
        <end position="143"/>
    </location>
</feature>
<dbReference type="GO" id="GO:0022857">
    <property type="term" value="F:transmembrane transporter activity"/>
    <property type="evidence" value="ECO:0007669"/>
    <property type="project" value="InterPro"/>
</dbReference>
<reference evidence="7 8" key="2">
    <citation type="submission" date="2018-11" db="EMBL/GenBank/DDBJ databases">
        <authorList>
            <consortium name="Pathogen Informatics"/>
        </authorList>
    </citation>
    <scope>NUCLEOTIDE SEQUENCE [LARGE SCALE GENOMIC DNA]</scope>
</reference>
<dbReference type="OrthoDB" id="5849588at2759"/>
<protein>
    <submittedName>
        <fullName evidence="9">MFS domain-containing protein</fullName>
    </submittedName>
</protein>
<dbReference type="InterPro" id="IPR005829">
    <property type="entry name" value="Sugar_transporter_CS"/>
</dbReference>
<comment type="subcellular location">
    <subcellularLocation>
        <location evidence="1">Membrane</location>
        <topology evidence="1">Multi-pass membrane protein</topology>
    </subcellularLocation>
</comment>
<dbReference type="PROSITE" id="PS51257">
    <property type="entry name" value="PROKAR_LIPOPROTEIN"/>
    <property type="match status" value="1"/>
</dbReference>
<dbReference type="PROSITE" id="PS00217">
    <property type="entry name" value="SUGAR_TRANSPORT_2"/>
    <property type="match status" value="1"/>
</dbReference>
<evidence type="ECO:0000256" key="4">
    <source>
        <dbReference type="ARBA" id="ARBA00023136"/>
    </source>
</evidence>
<evidence type="ECO:0000313" key="9">
    <source>
        <dbReference type="WBParaSite" id="GPUH_0000309601-mRNA-1"/>
    </source>
</evidence>
<dbReference type="PANTHER" id="PTHR11662:SF40">
    <property type="entry name" value="MAJOR FACILITATOR SUPERFAMILY (MFS) PROFILE DOMAIN-CONTAINING PROTEIN"/>
    <property type="match status" value="1"/>
</dbReference>
<evidence type="ECO:0000256" key="1">
    <source>
        <dbReference type="ARBA" id="ARBA00004141"/>
    </source>
</evidence>
<evidence type="ECO:0000313" key="8">
    <source>
        <dbReference type="Proteomes" id="UP000271098"/>
    </source>
</evidence>
<dbReference type="Proteomes" id="UP000271098">
    <property type="component" value="Unassembled WGS sequence"/>
</dbReference>
<dbReference type="AlphaFoldDB" id="A0A183D300"/>
<keyword evidence="2 5" id="KW-0812">Transmembrane</keyword>
<keyword evidence="3 5" id="KW-1133">Transmembrane helix</keyword>
<evidence type="ECO:0000259" key="6">
    <source>
        <dbReference type="PROSITE" id="PS50850"/>
    </source>
</evidence>
<dbReference type="InterPro" id="IPR036259">
    <property type="entry name" value="MFS_trans_sf"/>
</dbReference>
<feature type="transmembrane region" description="Helical" evidence="5">
    <location>
        <begin position="70"/>
        <end position="92"/>
    </location>
</feature>
<dbReference type="PANTHER" id="PTHR11662">
    <property type="entry name" value="SOLUTE CARRIER FAMILY 17"/>
    <property type="match status" value="1"/>
</dbReference>
<dbReference type="PROSITE" id="PS50850">
    <property type="entry name" value="MFS"/>
    <property type="match status" value="1"/>
</dbReference>
<dbReference type="GO" id="GO:0006820">
    <property type="term" value="P:monoatomic anion transport"/>
    <property type="evidence" value="ECO:0007669"/>
    <property type="project" value="TreeGrafter"/>
</dbReference>
<dbReference type="GO" id="GO:0016020">
    <property type="term" value="C:membrane"/>
    <property type="evidence" value="ECO:0007669"/>
    <property type="project" value="UniProtKB-SubCell"/>
</dbReference>
<dbReference type="Gene3D" id="1.20.1250.20">
    <property type="entry name" value="MFS general substrate transporter like domains"/>
    <property type="match status" value="1"/>
</dbReference>
<gene>
    <name evidence="7" type="ORF">GPUH_LOCUS3091</name>
</gene>
<keyword evidence="8" id="KW-1185">Reference proteome</keyword>
<dbReference type="InterPro" id="IPR011701">
    <property type="entry name" value="MFS"/>
</dbReference>
<dbReference type="Pfam" id="PF07690">
    <property type="entry name" value="MFS_1"/>
    <property type="match status" value="1"/>
</dbReference>